<dbReference type="Proteomes" id="UP000461010">
    <property type="component" value="Unassembled WGS sequence"/>
</dbReference>
<feature type="domain" description="Response regulatory" evidence="7">
    <location>
        <begin position="9"/>
        <end position="124"/>
    </location>
</feature>
<dbReference type="PANTHER" id="PTHR44591">
    <property type="entry name" value="STRESS RESPONSE REGULATOR PROTEIN 1"/>
    <property type="match status" value="1"/>
</dbReference>
<evidence type="ECO:0000256" key="5">
    <source>
        <dbReference type="PROSITE-ProRule" id="PRU00169"/>
    </source>
</evidence>
<dbReference type="InterPro" id="IPR011006">
    <property type="entry name" value="CheY-like_superfamily"/>
</dbReference>
<evidence type="ECO:0000313" key="10">
    <source>
        <dbReference type="EMBL" id="KAB7891607.1"/>
    </source>
</evidence>
<dbReference type="PROSITE" id="PS50112">
    <property type="entry name" value="PAS"/>
    <property type="match status" value="1"/>
</dbReference>
<keyword evidence="4" id="KW-0283">Flagellar rotation</keyword>
<comment type="cofactor">
    <cofactor evidence="1">
        <name>Mg(2+)</name>
        <dbReference type="ChEBI" id="CHEBI:18420"/>
    </cofactor>
</comment>
<accession>A0A6L4WTD0</accession>
<dbReference type="InterPro" id="IPR035965">
    <property type="entry name" value="PAS-like_dom_sf"/>
</dbReference>
<name>A0A6L4WTD0_9BACT</name>
<dbReference type="InterPro" id="IPR050595">
    <property type="entry name" value="Bact_response_regulator"/>
</dbReference>
<dbReference type="GO" id="GO:0097588">
    <property type="term" value="P:archaeal or bacterial-type flagellum-dependent cell motility"/>
    <property type="evidence" value="ECO:0007669"/>
    <property type="project" value="UniProtKB-KW"/>
</dbReference>
<dbReference type="EMBL" id="WFKK01000016">
    <property type="protein sequence ID" value="KAB7889192.1"/>
    <property type="molecule type" value="Genomic_DNA"/>
</dbReference>
<dbReference type="SUPFAM" id="SSF55785">
    <property type="entry name" value="PYP-like sensor domain (PAS domain)"/>
    <property type="match status" value="1"/>
</dbReference>
<sequence length="405" mass="47875">MNSQLDEITILLVEDNKKDRELIVKTLSKYFKNIIEAEDGKIGFEIFKNNKNIDIIISDINMPNLDGIDLLKLVRMSSLSIPFIITTAQIDSEVLMKAIDLNVSSFLLKPINLTKLLEKIDILCEKRHIKNKLKLKQNEIKHYIEAVNKVSLIFKMTADGSITYMNESMKLISKYNDNEISNLNFDQIIHPDIPKKYIEDTWTKIKSNELWHGNTKFVSKDKEVFYLNNTIFKIKDLSKEEYITIAFLNTKENLEKRDFHKKVLLNIKEANKKEYEFKKEIINLKQKIQDYEKFIEEKSDESFDKLQIKVYSKEKQIKLLEKEKIKLESKYESMLITKRNEVKVHIDTAHKYKVEIDKQKEDTKEVKKEIDATHKKILTLLDDITKKDKTIKDLRFIIKEMDNKS</sequence>
<dbReference type="GO" id="GO:0006935">
    <property type="term" value="P:chemotaxis"/>
    <property type="evidence" value="ECO:0007669"/>
    <property type="project" value="UniProtKB-KW"/>
</dbReference>
<evidence type="ECO:0000259" key="7">
    <source>
        <dbReference type="PROSITE" id="PS50110"/>
    </source>
</evidence>
<keyword evidence="6" id="KW-0175">Coiled coil</keyword>
<dbReference type="AlphaFoldDB" id="A0A6L4WTD0"/>
<evidence type="ECO:0000313" key="9">
    <source>
        <dbReference type="EMBL" id="KAB7889192.1"/>
    </source>
</evidence>
<reference evidence="11 12" key="1">
    <citation type="submission" date="2019-10" db="EMBL/GenBank/DDBJ databases">
        <title>Poseidonibacter ostreae sp. nov., isolated from the gut of the Ostrea denselamellosa.</title>
        <authorList>
            <person name="Choi A."/>
        </authorList>
    </citation>
    <scope>NUCLEOTIDE SEQUENCE [LARGE SCALE GENOMIC DNA]</scope>
    <source>
        <strain evidence="9 12">SJOD-M-33</strain>
        <strain evidence="10 11">SJOD-M-5</strain>
    </source>
</reference>
<comment type="caution">
    <text evidence="9">The sequence shown here is derived from an EMBL/GenBank/DDBJ whole genome shotgun (WGS) entry which is preliminary data.</text>
</comment>
<dbReference type="EMBL" id="WFKJ01000015">
    <property type="protein sequence ID" value="KAB7891607.1"/>
    <property type="molecule type" value="Genomic_DNA"/>
</dbReference>
<evidence type="ECO:0000256" key="3">
    <source>
        <dbReference type="ARBA" id="ARBA00022553"/>
    </source>
</evidence>
<evidence type="ECO:0000256" key="6">
    <source>
        <dbReference type="SAM" id="Coils"/>
    </source>
</evidence>
<keyword evidence="2" id="KW-0145">Chemotaxis</keyword>
<evidence type="ECO:0000256" key="1">
    <source>
        <dbReference type="ARBA" id="ARBA00001946"/>
    </source>
</evidence>
<dbReference type="InterPro" id="IPR000014">
    <property type="entry name" value="PAS"/>
</dbReference>
<dbReference type="RefSeq" id="WP_152189493.1">
    <property type="nucleotide sequence ID" value="NZ_WFKJ01000015.1"/>
</dbReference>
<evidence type="ECO:0000313" key="12">
    <source>
        <dbReference type="Proteomes" id="UP000472839"/>
    </source>
</evidence>
<evidence type="ECO:0000313" key="11">
    <source>
        <dbReference type="Proteomes" id="UP000461010"/>
    </source>
</evidence>
<dbReference type="Proteomes" id="UP000472839">
    <property type="component" value="Unassembled WGS sequence"/>
</dbReference>
<feature type="coiled-coil region" evidence="6">
    <location>
        <begin position="267"/>
        <end position="376"/>
    </location>
</feature>
<evidence type="ECO:0000259" key="8">
    <source>
        <dbReference type="PROSITE" id="PS50112"/>
    </source>
</evidence>
<dbReference type="Gene3D" id="3.40.50.2300">
    <property type="match status" value="1"/>
</dbReference>
<keyword evidence="3 5" id="KW-0597">Phosphoprotein</keyword>
<feature type="modified residue" description="4-aspartylphosphate" evidence="5">
    <location>
        <position position="59"/>
    </location>
</feature>
<dbReference type="Pfam" id="PF00072">
    <property type="entry name" value="Response_reg"/>
    <property type="match status" value="1"/>
</dbReference>
<dbReference type="GO" id="GO:0000160">
    <property type="term" value="P:phosphorelay signal transduction system"/>
    <property type="evidence" value="ECO:0007669"/>
    <property type="project" value="InterPro"/>
</dbReference>
<proteinExistence type="predicted"/>
<dbReference type="Pfam" id="PF13426">
    <property type="entry name" value="PAS_9"/>
    <property type="match status" value="1"/>
</dbReference>
<dbReference type="InterPro" id="IPR001789">
    <property type="entry name" value="Sig_transdc_resp-reg_receiver"/>
</dbReference>
<evidence type="ECO:0000256" key="4">
    <source>
        <dbReference type="ARBA" id="ARBA00022779"/>
    </source>
</evidence>
<dbReference type="PANTHER" id="PTHR44591:SF3">
    <property type="entry name" value="RESPONSE REGULATORY DOMAIN-CONTAINING PROTEIN"/>
    <property type="match status" value="1"/>
</dbReference>
<organism evidence="9 12">
    <name type="scientific">Poseidonibacter ostreae</name>
    <dbReference type="NCBI Taxonomy" id="2654171"/>
    <lineage>
        <taxon>Bacteria</taxon>
        <taxon>Pseudomonadati</taxon>
        <taxon>Campylobacterota</taxon>
        <taxon>Epsilonproteobacteria</taxon>
        <taxon>Campylobacterales</taxon>
        <taxon>Arcobacteraceae</taxon>
        <taxon>Poseidonibacter</taxon>
    </lineage>
</organism>
<dbReference type="CDD" id="cd00130">
    <property type="entry name" value="PAS"/>
    <property type="match status" value="1"/>
</dbReference>
<feature type="domain" description="PAS" evidence="8">
    <location>
        <begin position="136"/>
        <end position="192"/>
    </location>
</feature>
<dbReference type="Gene3D" id="3.30.450.20">
    <property type="entry name" value="PAS domain"/>
    <property type="match status" value="1"/>
</dbReference>
<gene>
    <name evidence="10" type="ORF">GBG18_06460</name>
    <name evidence="9" type="ORF">GBG19_06780</name>
</gene>
<dbReference type="SUPFAM" id="SSF52172">
    <property type="entry name" value="CheY-like"/>
    <property type="match status" value="1"/>
</dbReference>
<dbReference type="SMART" id="SM00448">
    <property type="entry name" value="REC"/>
    <property type="match status" value="1"/>
</dbReference>
<protein>
    <submittedName>
        <fullName evidence="9">Response regulator</fullName>
    </submittedName>
</protein>
<dbReference type="PROSITE" id="PS50110">
    <property type="entry name" value="RESPONSE_REGULATORY"/>
    <property type="match status" value="1"/>
</dbReference>
<evidence type="ECO:0000256" key="2">
    <source>
        <dbReference type="ARBA" id="ARBA00022500"/>
    </source>
</evidence>
<keyword evidence="11" id="KW-1185">Reference proteome</keyword>